<dbReference type="RefSeq" id="XP_017783693.1">
    <property type="nucleotide sequence ID" value="XM_017928204.1"/>
</dbReference>
<dbReference type="RefSeq" id="XP_017783774.1">
    <property type="nucleotide sequence ID" value="XM_017928285.1"/>
</dbReference>
<dbReference type="Pfam" id="PF15376">
    <property type="entry name" value="DUF4603"/>
    <property type="match status" value="1"/>
</dbReference>
<evidence type="ECO:0000313" key="2">
    <source>
        <dbReference type="RefSeq" id="XP_017783693.1"/>
    </source>
</evidence>
<sequence>MKYPQLVSMPSAVSEWLEEQLEARGIDAVVYTRYILSLLYRDPVDIICPDQDLLSNNGKDLRRSGGGRKRFCRSTDYAHADADQLKRSAAVECLKSASDQKCGIESLVDELCEKLKEVKSDTTTVELFEQPARSSIGEQSQRKKGTTSQDPAKQYYAAFPALSASAASPKLITLIPKWFGSPKKKGPKRGGQSRSSSCEEKLHLRVDAADNMKARAANKRFNNYYNRNNNNKAVTRKPPVVEMNSSDPWDMYNNNNNVKNTKNLEAIWDSVPMDNASMYDDLPVDIRDLLDSPPPSRQDYAEINLAFMGNNGEKKKNNFIQCGTNIKASIWTTATAPMEFFDNCYNTKIDSLELIPSWPVEVKENATNSFFETYNFGNDDVAPWKLEKWSENDDLDAELDDEVAKSLMKLNHCSEESGFVEYKPLPRLPNYGQAAKPPAAAKLPIVTDDKDDLLNSASSHFKPINEKAESGNSLNGRYADGTTFVIPSTLDKVNYKRSDSGLLYVEPEFGGIPKKYFEHKKVSDELTIKVRVKQNDKACQTDGDFYVCDSGLATSGGSASTSSVVSRSEDYFCFPGEQELLRMQQQDQEPDQTKCSCCYGSLDLCSECLQEKLERADSVVAEIFGKDVVKCEKCNKDCQENNNIWSDVCMECINMVGGEVGAVGDVGLVTEERDQFREDIRQDWEELLTDISSVHRNNLEQLPVAEVSCNINELITGAAKEWKPLPMHSQSFSFATRLQEDCLLKLAPIPTLRSVTL</sequence>
<protein>
    <submittedName>
        <fullName evidence="2 3">Uncharacterized protein LOC108567598</fullName>
    </submittedName>
</protein>
<evidence type="ECO:0000313" key="1">
    <source>
        <dbReference type="Proteomes" id="UP000695000"/>
    </source>
</evidence>
<dbReference type="GeneID" id="108567598"/>
<proteinExistence type="predicted"/>
<dbReference type="PANTHER" id="PTHR17611">
    <property type="entry name" value="DNA SEGMENT, CHR 5, ERATO DOI 579, EXPRESSED"/>
    <property type="match status" value="1"/>
</dbReference>
<dbReference type="PANTHER" id="PTHR17611:SF3">
    <property type="entry name" value="DNA SEGMENT, CHR 5, ERATO DOI 579, EXPRESSED"/>
    <property type="match status" value="1"/>
</dbReference>
<gene>
    <name evidence="2 3" type="primary">LOC108567598</name>
</gene>
<keyword evidence="1" id="KW-1185">Reference proteome</keyword>
<dbReference type="Proteomes" id="UP000695000">
    <property type="component" value="Unplaced"/>
</dbReference>
<name>A0ABM1NA43_NICVS</name>
<organism evidence="1 2">
    <name type="scientific">Nicrophorus vespilloides</name>
    <name type="common">Boreal carrion beetle</name>
    <dbReference type="NCBI Taxonomy" id="110193"/>
    <lineage>
        <taxon>Eukaryota</taxon>
        <taxon>Metazoa</taxon>
        <taxon>Ecdysozoa</taxon>
        <taxon>Arthropoda</taxon>
        <taxon>Hexapoda</taxon>
        <taxon>Insecta</taxon>
        <taxon>Pterygota</taxon>
        <taxon>Neoptera</taxon>
        <taxon>Endopterygota</taxon>
        <taxon>Coleoptera</taxon>
        <taxon>Polyphaga</taxon>
        <taxon>Staphyliniformia</taxon>
        <taxon>Silphidae</taxon>
        <taxon>Nicrophorinae</taxon>
        <taxon>Nicrophorus</taxon>
    </lineage>
</organism>
<evidence type="ECO:0000313" key="3">
    <source>
        <dbReference type="RefSeq" id="XP_017783774.1"/>
    </source>
</evidence>
<accession>A0ABM1NA43</accession>
<dbReference type="InterPro" id="IPR027871">
    <property type="entry name" value="DUF4603"/>
</dbReference>
<reference evidence="2 3" key="1">
    <citation type="submission" date="2025-05" db="UniProtKB">
        <authorList>
            <consortium name="RefSeq"/>
        </authorList>
    </citation>
    <scope>IDENTIFICATION</scope>
    <source>
        <tissue evidence="2 3">Whole Larva</tissue>
    </source>
</reference>